<evidence type="ECO:0000256" key="4">
    <source>
        <dbReference type="ARBA" id="ARBA00023136"/>
    </source>
</evidence>
<dbReference type="Proteomes" id="UP000476820">
    <property type="component" value="Unassembled WGS sequence"/>
</dbReference>
<evidence type="ECO:0000259" key="5">
    <source>
        <dbReference type="Pfam" id="PF06803"/>
    </source>
</evidence>
<reference evidence="8 9" key="1">
    <citation type="submission" date="2019-04" db="EMBL/GenBank/DDBJ databases">
        <title>Genome sequencing of Clostridium botulinum Groups I-IV and Clostridium butyricum.</title>
        <authorList>
            <person name="Brunt J."/>
            <person name="Van Vliet A.H.M."/>
            <person name="Stringer S.C."/>
            <person name="Carter A.T."/>
            <person name="Peck M.W."/>
        </authorList>
    </citation>
    <scope>NUCLEOTIDE SEQUENCE [LARGE SCALE GENOMIC DNA]</scope>
    <source>
        <strain evidence="6 9">1605</strain>
        <strain evidence="7 8">CB-K-33E</strain>
    </source>
</reference>
<evidence type="ECO:0000256" key="1">
    <source>
        <dbReference type="ARBA" id="ARBA00004127"/>
    </source>
</evidence>
<organism evidence="6 9">
    <name type="scientific">Clostridium botulinum</name>
    <dbReference type="NCBI Taxonomy" id="1491"/>
    <lineage>
        <taxon>Bacteria</taxon>
        <taxon>Bacillati</taxon>
        <taxon>Bacillota</taxon>
        <taxon>Clostridia</taxon>
        <taxon>Eubacteriales</taxon>
        <taxon>Clostridiaceae</taxon>
        <taxon>Clostridium</taxon>
    </lineage>
</organism>
<evidence type="ECO:0000313" key="8">
    <source>
        <dbReference type="Proteomes" id="UP000473681"/>
    </source>
</evidence>
<dbReference type="Pfam" id="PF06803">
    <property type="entry name" value="DUF1232"/>
    <property type="match status" value="1"/>
</dbReference>
<sequence>MKVSNIKVKLSGEDLLSIIEEFVNIDGLYINKIEIANEIIVEGNFQKGINLEFSLKIEMLELIDGKIICRLSNVKVLNLGLFRMIRSFILKKAIKDFNDKGITAEKDKISIDIRKILYDIPFIDFILKEVFIKDKELWVDLEEINISLKGNLIKEKVIEEIEGNDTESFNELIIVNKTKDNYSMGRELLSDKLPQKTKKFKEYIFFLPDILSLIYRLLKDRRVPIKTKLILSSAIAYIALPTDIIPNNIPFIGCIDEIGVAFFALNNIINDVPMNVIIENWEGKNEMITVLKSGLEYLINFTGAKNVEKLCLVITELTTL</sequence>
<dbReference type="RefSeq" id="WP_012449768.1">
    <property type="nucleotide sequence ID" value="NZ_CP010520.1"/>
</dbReference>
<evidence type="ECO:0000256" key="3">
    <source>
        <dbReference type="ARBA" id="ARBA00022989"/>
    </source>
</evidence>
<proteinExistence type="predicted"/>
<accession>A0A0L9Y8R9</accession>
<dbReference type="EMBL" id="SWOV01000085">
    <property type="protein sequence ID" value="NFF89576.1"/>
    <property type="molecule type" value="Genomic_DNA"/>
</dbReference>
<comment type="subcellular location">
    <subcellularLocation>
        <location evidence="1">Endomembrane system</location>
        <topology evidence="1">Multi-pass membrane protein</topology>
    </subcellularLocation>
</comment>
<gene>
    <name evidence="6" type="ORF">FC774_17265</name>
    <name evidence="7" type="ORF">FDB51_08800</name>
</gene>
<dbReference type="Proteomes" id="UP000473681">
    <property type="component" value="Unassembled WGS sequence"/>
</dbReference>
<keyword evidence="2" id="KW-0812">Transmembrane</keyword>
<dbReference type="GO" id="GO:0012505">
    <property type="term" value="C:endomembrane system"/>
    <property type="evidence" value="ECO:0007669"/>
    <property type="project" value="UniProtKB-SubCell"/>
</dbReference>
<evidence type="ECO:0000313" key="9">
    <source>
        <dbReference type="Proteomes" id="UP000476820"/>
    </source>
</evidence>
<evidence type="ECO:0000256" key="2">
    <source>
        <dbReference type="ARBA" id="ARBA00022692"/>
    </source>
</evidence>
<protein>
    <submittedName>
        <fullName evidence="6">DUF1232 domain-containing protein</fullName>
    </submittedName>
</protein>
<dbReference type="InterPro" id="IPR010652">
    <property type="entry name" value="DUF1232"/>
</dbReference>
<dbReference type="EMBL" id="SWVK01000010">
    <property type="protein sequence ID" value="NFN35230.1"/>
    <property type="molecule type" value="Genomic_DNA"/>
</dbReference>
<name>A0A0L9Y8R9_CLOBO</name>
<dbReference type="AlphaFoldDB" id="A0A0L9Y8R9"/>
<dbReference type="OrthoDB" id="1930546at2"/>
<keyword evidence="4" id="KW-0472">Membrane</keyword>
<feature type="domain" description="DUF1232" evidence="5">
    <location>
        <begin position="227"/>
        <end position="263"/>
    </location>
</feature>
<evidence type="ECO:0000313" key="7">
    <source>
        <dbReference type="EMBL" id="NFN35230.1"/>
    </source>
</evidence>
<evidence type="ECO:0000313" key="6">
    <source>
        <dbReference type="EMBL" id="NFF89576.1"/>
    </source>
</evidence>
<comment type="caution">
    <text evidence="6">The sequence shown here is derived from an EMBL/GenBank/DDBJ whole genome shotgun (WGS) entry which is preliminary data.</text>
</comment>
<keyword evidence="3" id="KW-1133">Transmembrane helix</keyword>